<reference evidence="5" key="1">
    <citation type="journal article" date="2017" name="Gigascience">
        <title>The genome draft of coconut (Cocos nucifera).</title>
        <authorList>
            <person name="Xiao Y."/>
            <person name="Xu P."/>
            <person name="Fan H."/>
            <person name="Baudouin L."/>
            <person name="Xia W."/>
            <person name="Bocs S."/>
            <person name="Xu J."/>
            <person name="Li Q."/>
            <person name="Guo A."/>
            <person name="Zhou L."/>
            <person name="Li J."/>
            <person name="Wu Y."/>
            <person name="Ma Z."/>
            <person name="Armero A."/>
            <person name="Issali A.E."/>
            <person name="Liu N."/>
            <person name="Peng M."/>
            <person name="Yang Y."/>
        </authorList>
    </citation>
    <scope>NUCLEOTIDE SEQUENCE</scope>
    <source>
        <tissue evidence="5">Spear leaf of Hainan Tall coconut</tissue>
    </source>
</reference>
<dbReference type="PROSITE" id="PS50294">
    <property type="entry name" value="WD_REPEATS_REGION"/>
    <property type="match status" value="2"/>
</dbReference>
<accession>A0A8K0I700</accession>
<proteinExistence type="predicted"/>
<keyword evidence="2" id="KW-0677">Repeat</keyword>
<feature type="compositionally biased region" description="Low complexity" evidence="4">
    <location>
        <begin position="210"/>
        <end position="224"/>
    </location>
</feature>
<dbReference type="Pfam" id="PF00400">
    <property type="entry name" value="WD40"/>
    <property type="match status" value="2"/>
</dbReference>
<evidence type="ECO:0000256" key="2">
    <source>
        <dbReference type="ARBA" id="ARBA00022737"/>
    </source>
</evidence>
<evidence type="ECO:0000256" key="1">
    <source>
        <dbReference type="ARBA" id="ARBA00022574"/>
    </source>
</evidence>
<dbReference type="PANTHER" id="PTHR22836:SF0">
    <property type="entry name" value="PRE-MRNA 3' END PROCESSING PROTEIN WDR33"/>
    <property type="match status" value="1"/>
</dbReference>
<dbReference type="InterPro" id="IPR036322">
    <property type="entry name" value="WD40_repeat_dom_sf"/>
</dbReference>
<feature type="region of interest" description="Disordered" evidence="4">
    <location>
        <begin position="179"/>
        <end position="224"/>
    </location>
</feature>
<dbReference type="SUPFAM" id="SSF50978">
    <property type="entry name" value="WD40 repeat-like"/>
    <property type="match status" value="1"/>
</dbReference>
<dbReference type="PROSITE" id="PS50082">
    <property type="entry name" value="WD_REPEATS_2"/>
    <property type="match status" value="2"/>
</dbReference>
<protein>
    <submittedName>
        <fullName evidence="5">Putative Flowering time control protein FY</fullName>
    </submittedName>
</protein>
<dbReference type="InterPro" id="IPR019775">
    <property type="entry name" value="WD40_repeat_CS"/>
</dbReference>
<dbReference type="GO" id="GO:0005847">
    <property type="term" value="C:mRNA cleavage and polyadenylation specificity factor complex"/>
    <property type="evidence" value="ECO:0007669"/>
    <property type="project" value="TreeGrafter"/>
</dbReference>
<sequence length="427" mass="45438">MAAKVVDVQVGDFEPSKTGHGWDVKSVDWHPTKSLLVSGGKDNLVKLWDAKTGRELCSLLVQFHHCFAKTMHETQIEIPGAHDNSVWDLAWHPMGYLLCSGGNDHTTKFWCRNRPGDTSGDKYIIGHQGYGDQNYLLAGRMASGFPVPEPPPTPGPFAVGLSRNEGTIPGIGIAMPLTVPSLDGSDQEQRQSIPGILPSGAPPLPPGPHPSLLASGQQQAFQQIPQQVPPQQQQHMTFSQQMVSLPLPPPNLAQLQPPSHLPLLQHPHGPRPPHLQLPPLGISPTIPSSVPDDCLTVKHLQLFVVLYSFDVVQGSGNLMLSPMPQAQMMGLDQMHSGPVTTSNIPPIGGFANGITNIQGATNAGGPQNLPLGAMFNRPQGGQIGPVPGLNAYQPGMIDVRVPGMAPGGNMGLRPPPPPPLPYGSAPQ</sequence>
<comment type="caution">
    <text evidence="5">The sequence shown here is derived from an EMBL/GenBank/DDBJ whole genome shotgun (WGS) entry which is preliminary data.</text>
</comment>
<feature type="repeat" description="WD" evidence="3">
    <location>
        <begin position="79"/>
        <end position="110"/>
    </location>
</feature>
<organism evidence="5 6">
    <name type="scientific">Cocos nucifera</name>
    <name type="common">Coconut palm</name>
    <dbReference type="NCBI Taxonomy" id="13894"/>
    <lineage>
        <taxon>Eukaryota</taxon>
        <taxon>Viridiplantae</taxon>
        <taxon>Streptophyta</taxon>
        <taxon>Embryophyta</taxon>
        <taxon>Tracheophyta</taxon>
        <taxon>Spermatophyta</taxon>
        <taxon>Magnoliopsida</taxon>
        <taxon>Liliopsida</taxon>
        <taxon>Arecaceae</taxon>
        <taxon>Arecoideae</taxon>
        <taxon>Cocoseae</taxon>
        <taxon>Attaleinae</taxon>
        <taxon>Cocos</taxon>
    </lineage>
</organism>
<keyword evidence="6" id="KW-1185">Reference proteome</keyword>
<dbReference type="InterPro" id="IPR045245">
    <property type="entry name" value="Pfs2-like"/>
</dbReference>
<keyword evidence="1 3" id="KW-0853">WD repeat</keyword>
<dbReference type="InterPro" id="IPR001680">
    <property type="entry name" value="WD40_rpt"/>
</dbReference>
<dbReference type="AlphaFoldDB" id="A0A8K0I700"/>
<evidence type="ECO:0000256" key="4">
    <source>
        <dbReference type="SAM" id="MobiDB-lite"/>
    </source>
</evidence>
<evidence type="ECO:0000313" key="6">
    <source>
        <dbReference type="Proteomes" id="UP000797356"/>
    </source>
</evidence>
<feature type="region of interest" description="Disordered" evidence="4">
    <location>
        <begin position="406"/>
        <end position="427"/>
    </location>
</feature>
<name>A0A8K0I700_COCNU</name>
<evidence type="ECO:0000256" key="3">
    <source>
        <dbReference type="PROSITE-ProRule" id="PRU00221"/>
    </source>
</evidence>
<dbReference type="SMART" id="SM00320">
    <property type="entry name" value="WD40"/>
    <property type="match status" value="2"/>
</dbReference>
<dbReference type="GO" id="GO:0031124">
    <property type="term" value="P:mRNA 3'-end processing"/>
    <property type="evidence" value="ECO:0007669"/>
    <property type="project" value="InterPro"/>
</dbReference>
<reference evidence="5" key="2">
    <citation type="submission" date="2019-07" db="EMBL/GenBank/DDBJ databases">
        <authorList>
            <person name="Yang Y."/>
            <person name="Bocs S."/>
            <person name="Baudouin L."/>
        </authorList>
    </citation>
    <scope>NUCLEOTIDE SEQUENCE</scope>
    <source>
        <tissue evidence="5">Spear leaf of Hainan Tall coconut</tissue>
    </source>
</reference>
<dbReference type="Proteomes" id="UP000797356">
    <property type="component" value="Chromosome 4"/>
</dbReference>
<dbReference type="Gene3D" id="2.130.10.10">
    <property type="entry name" value="YVTN repeat-like/Quinoprotein amine dehydrogenase"/>
    <property type="match status" value="1"/>
</dbReference>
<dbReference type="OrthoDB" id="16717at2759"/>
<feature type="repeat" description="WD" evidence="3">
    <location>
        <begin position="17"/>
        <end position="58"/>
    </location>
</feature>
<dbReference type="InterPro" id="IPR015943">
    <property type="entry name" value="WD40/YVTN_repeat-like_dom_sf"/>
</dbReference>
<evidence type="ECO:0000313" key="5">
    <source>
        <dbReference type="EMBL" id="KAG1338518.1"/>
    </source>
</evidence>
<gene>
    <name evidence="5" type="ORF">COCNU_04G008240</name>
</gene>
<dbReference type="EMBL" id="CM017875">
    <property type="protein sequence ID" value="KAG1338518.1"/>
    <property type="molecule type" value="Genomic_DNA"/>
</dbReference>
<dbReference type="PANTHER" id="PTHR22836">
    <property type="entry name" value="WD40 REPEAT PROTEIN"/>
    <property type="match status" value="1"/>
</dbReference>
<dbReference type="PROSITE" id="PS00678">
    <property type="entry name" value="WD_REPEATS_1"/>
    <property type="match status" value="1"/>
</dbReference>
<feature type="compositionally biased region" description="Pro residues" evidence="4">
    <location>
        <begin position="200"/>
        <end position="209"/>
    </location>
</feature>